<proteinExistence type="predicted"/>
<sequence>MAADKSKKVKGGKQRRWEEEKASTEDISLSLSSSSCDVIVTVPDVVSDPSALGVPTHINNEPKNGVSSGGNSKWVDLFRQNRTRAPGCDLSYISSARRDKLGFACILVDMRIAGNFPDSIILEDEFGVQFTQNVMYEWKPIPCSVCKQFGHDKHLCPSALSKSKQVWKEKVKHPVIAAATNPVATNVVASVISNSACEIVAMSISSAKMAAVKGKAALPTVALSSNCESGSTLTSKNDVIVSARLTGSTPVIIPPFTGVIGEGVSFGMSGDRCLINSDWLDVFPGSDYELLAKELPVLNRVEFSDVSVRVANCKASLDHLQSNLHQAPLDQDLLDQERALVIHYRSLKFCEESYFKQKARADWLKLDGSMCSDHSTISRAMIDFYEDLLGVESHARVHSDSSIWQAGKLLSSEQATYLCRPVSYDEVKSTLMGMGSNKAPGVDGFNAYFFKKEWDTVGPSVFAAIDEFFRTGCLLNVTDHIKAEIMTMLNFKEGSLPVTFLGIPLISSGSNWLCRDFLWHGNSNSKSRPVAWHDVWLPKKEGGLRLKSLSIWNCATVGKNIWFLLTSYESLWDAWIRANKLRTLSYWGIIKPPDASWCWRKLLDLRSMCKGLFSYCLGSGMHFKFWTDPWLRDVWHDNHRHFIDSDIISWKLTTSGIYSIASAYEYFWPKKPVVTWYNLIWGSSHVPKCSFIAWLAIKGRLATRSRLLRWGVTSSDLCSLCEPLYAGIEKSVGFPGMLLLSPNALRFVELLSALLYIGFGESAMMCYRKSEDFSQGTCSNNIKVKLVDPI</sequence>
<evidence type="ECO:0000259" key="2">
    <source>
        <dbReference type="Pfam" id="PF13966"/>
    </source>
</evidence>
<evidence type="ECO:0000256" key="1">
    <source>
        <dbReference type="SAM" id="MobiDB-lite"/>
    </source>
</evidence>
<protein>
    <recommendedName>
        <fullName evidence="2">Reverse transcriptase zinc-binding domain-containing protein</fullName>
    </recommendedName>
</protein>
<gene>
    <name evidence="3" type="ORF">ZIOFF_012668</name>
</gene>
<comment type="caution">
    <text evidence="3">The sequence shown here is derived from an EMBL/GenBank/DDBJ whole genome shotgun (WGS) entry which is preliminary data.</text>
</comment>
<dbReference type="PANTHER" id="PTHR33116">
    <property type="entry name" value="REVERSE TRANSCRIPTASE ZINC-BINDING DOMAIN-CONTAINING PROTEIN-RELATED-RELATED"/>
    <property type="match status" value="1"/>
</dbReference>
<dbReference type="Proteomes" id="UP000734854">
    <property type="component" value="Unassembled WGS sequence"/>
</dbReference>
<accession>A0A8J5M3K4</accession>
<evidence type="ECO:0000313" key="3">
    <source>
        <dbReference type="EMBL" id="KAG6530434.1"/>
    </source>
</evidence>
<feature type="compositionally biased region" description="Basic and acidic residues" evidence="1">
    <location>
        <begin position="15"/>
        <end position="24"/>
    </location>
</feature>
<keyword evidence="4" id="KW-1185">Reference proteome</keyword>
<dbReference type="AlphaFoldDB" id="A0A8J5M3K4"/>
<dbReference type="Pfam" id="PF13966">
    <property type="entry name" value="zf-RVT"/>
    <property type="match status" value="1"/>
</dbReference>
<organism evidence="3 4">
    <name type="scientific">Zingiber officinale</name>
    <name type="common">Ginger</name>
    <name type="synonym">Amomum zingiber</name>
    <dbReference type="NCBI Taxonomy" id="94328"/>
    <lineage>
        <taxon>Eukaryota</taxon>
        <taxon>Viridiplantae</taxon>
        <taxon>Streptophyta</taxon>
        <taxon>Embryophyta</taxon>
        <taxon>Tracheophyta</taxon>
        <taxon>Spermatophyta</taxon>
        <taxon>Magnoliopsida</taxon>
        <taxon>Liliopsida</taxon>
        <taxon>Zingiberales</taxon>
        <taxon>Zingiberaceae</taxon>
        <taxon>Zingiber</taxon>
    </lineage>
</organism>
<reference evidence="3 4" key="1">
    <citation type="submission" date="2020-08" db="EMBL/GenBank/DDBJ databases">
        <title>Plant Genome Project.</title>
        <authorList>
            <person name="Zhang R.-G."/>
        </authorList>
    </citation>
    <scope>NUCLEOTIDE SEQUENCE [LARGE SCALE GENOMIC DNA]</scope>
    <source>
        <tissue evidence="3">Rhizome</tissue>
    </source>
</reference>
<feature type="region of interest" description="Disordered" evidence="1">
    <location>
        <begin position="1"/>
        <end position="25"/>
    </location>
</feature>
<name>A0A8J5M3K4_ZINOF</name>
<dbReference type="InterPro" id="IPR026960">
    <property type="entry name" value="RVT-Znf"/>
</dbReference>
<dbReference type="EMBL" id="JACMSC010000003">
    <property type="protein sequence ID" value="KAG6530434.1"/>
    <property type="molecule type" value="Genomic_DNA"/>
</dbReference>
<evidence type="ECO:0000313" key="4">
    <source>
        <dbReference type="Proteomes" id="UP000734854"/>
    </source>
</evidence>
<dbReference type="PANTHER" id="PTHR33116:SF76">
    <property type="entry name" value="DUF4283 DOMAIN-CONTAINING PROTEIN"/>
    <property type="match status" value="1"/>
</dbReference>
<feature type="domain" description="Reverse transcriptase zinc-binding" evidence="2">
    <location>
        <begin position="658"/>
        <end position="722"/>
    </location>
</feature>